<evidence type="ECO:0000313" key="2">
    <source>
        <dbReference type="EMBL" id="KAF2834626.1"/>
    </source>
</evidence>
<reference evidence="2" key="1">
    <citation type="journal article" date="2020" name="Stud. Mycol.">
        <title>101 Dothideomycetes genomes: a test case for predicting lifestyles and emergence of pathogens.</title>
        <authorList>
            <person name="Haridas S."/>
            <person name="Albert R."/>
            <person name="Binder M."/>
            <person name="Bloem J."/>
            <person name="Labutti K."/>
            <person name="Salamov A."/>
            <person name="Andreopoulos B."/>
            <person name="Baker S."/>
            <person name="Barry K."/>
            <person name="Bills G."/>
            <person name="Bluhm B."/>
            <person name="Cannon C."/>
            <person name="Castanera R."/>
            <person name="Culley D."/>
            <person name="Daum C."/>
            <person name="Ezra D."/>
            <person name="Gonzalez J."/>
            <person name="Henrissat B."/>
            <person name="Kuo A."/>
            <person name="Liang C."/>
            <person name="Lipzen A."/>
            <person name="Lutzoni F."/>
            <person name="Magnuson J."/>
            <person name="Mondo S."/>
            <person name="Nolan M."/>
            <person name="Ohm R."/>
            <person name="Pangilinan J."/>
            <person name="Park H.-J."/>
            <person name="Ramirez L."/>
            <person name="Alfaro M."/>
            <person name="Sun H."/>
            <person name="Tritt A."/>
            <person name="Yoshinaga Y."/>
            <person name="Zwiers L.-H."/>
            <person name="Turgeon B."/>
            <person name="Goodwin S."/>
            <person name="Spatafora J."/>
            <person name="Crous P."/>
            <person name="Grigoriev I."/>
        </authorList>
    </citation>
    <scope>NUCLEOTIDE SEQUENCE</scope>
    <source>
        <strain evidence="2">CBS 101060</strain>
    </source>
</reference>
<evidence type="ECO:0000256" key="1">
    <source>
        <dbReference type="SAM" id="MobiDB-lite"/>
    </source>
</evidence>
<dbReference type="OrthoDB" id="5408734at2759"/>
<keyword evidence="3" id="KW-1185">Reference proteome</keyword>
<feature type="compositionally biased region" description="Polar residues" evidence="1">
    <location>
        <begin position="88"/>
        <end position="117"/>
    </location>
</feature>
<feature type="region of interest" description="Disordered" evidence="1">
    <location>
        <begin position="69"/>
        <end position="154"/>
    </location>
</feature>
<organism evidence="2 3">
    <name type="scientific">Patellaria atrata CBS 101060</name>
    <dbReference type="NCBI Taxonomy" id="1346257"/>
    <lineage>
        <taxon>Eukaryota</taxon>
        <taxon>Fungi</taxon>
        <taxon>Dikarya</taxon>
        <taxon>Ascomycota</taxon>
        <taxon>Pezizomycotina</taxon>
        <taxon>Dothideomycetes</taxon>
        <taxon>Dothideomycetes incertae sedis</taxon>
        <taxon>Patellariales</taxon>
        <taxon>Patellariaceae</taxon>
        <taxon>Patellaria</taxon>
    </lineage>
</organism>
<gene>
    <name evidence="2" type="ORF">M501DRAFT_1020606</name>
</gene>
<dbReference type="AlphaFoldDB" id="A0A9P4VIZ7"/>
<comment type="caution">
    <text evidence="2">The sequence shown here is derived from an EMBL/GenBank/DDBJ whole genome shotgun (WGS) entry which is preliminary data.</text>
</comment>
<name>A0A9P4VIZ7_9PEZI</name>
<proteinExistence type="predicted"/>
<accession>A0A9P4VIZ7</accession>
<protein>
    <submittedName>
        <fullName evidence="2">Uncharacterized protein</fullName>
    </submittedName>
</protein>
<feature type="compositionally biased region" description="Basic and acidic residues" evidence="1">
    <location>
        <begin position="143"/>
        <end position="154"/>
    </location>
</feature>
<dbReference type="Gene3D" id="1.10.287.620">
    <property type="entry name" value="Helix Hairpins"/>
    <property type="match status" value="1"/>
</dbReference>
<evidence type="ECO:0000313" key="3">
    <source>
        <dbReference type="Proteomes" id="UP000799429"/>
    </source>
</evidence>
<dbReference type="Proteomes" id="UP000799429">
    <property type="component" value="Unassembled WGS sequence"/>
</dbReference>
<sequence>MADADLGWKPNGRPQSTIARNFSAALDDLFQLDGGLDSLSKNVHKKKQSVSIQKSELKDLEARLREAEERLKNATSIPNSPETRKNGQRQTAIKGTLSERGSVSQNNAIANPTTSRPSSSQESEEHQSDPPTVLSRTGSHYVLVERAKEEGTRS</sequence>
<dbReference type="EMBL" id="MU006116">
    <property type="protein sequence ID" value="KAF2834626.1"/>
    <property type="molecule type" value="Genomic_DNA"/>
</dbReference>